<name>A0A2V1DUX1_9PLEO</name>
<sequence length="345" mass="38177">MSQPQPPKRPPFSSLPLTPSGPPGNAWGLYGANDELGALNLLTPQNTRLAAQEIQLGERISLDWSLHLPLYPSFSRPPFQWRLHHKTHPDGTFKTVNDDYLHFNTQGSSQWDGFRHYGYQGAKQYYGGRTQEEVEASGVIGIDRVAHVGGITTRGVILDYPRWRRKKGLEGVEALSARSIGVEELRGMLEDVGVRTREGDLLLLRTGFTAAYEKLGEVEKKEFADKPPAFLGVESSKDVLQWIWESGFAAVAGDAPSFEMSPLVGEHTQPGGLWKGESWEEEMQGGGLLHQWCLAGWGVMIGEMFDLEKLCERAEELKRYTCFVSSVPLKVPGGVASPPNAVAIF</sequence>
<dbReference type="GO" id="GO:0019441">
    <property type="term" value="P:L-tryptophan catabolic process to kynurenine"/>
    <property type="evidence" value="ECO:0007669"/>
    <property type="project" value="InterPro"/>
</dbReference>
<accession>A0A2V1DUX1</accession>
<reference evidence="2 3" key="1">
    <citation type="journal article" date="2018" name="Sci. Rep.">
        <title>Comparative genomics provides insights into the lifestyle and reveals functional heterogeneity of dark septate endophytic fungi.</title>
        <authorList>
            <person name="Knapp D.G."/>
            <person name="Nemeth J.B."/>
            <person name="Barry K."/>
            <person name="Hainaut M."/>
            <person name="Henrissat B."/>
            <person name="Johnson J."/>
            <person name="Kuo A."/>
            <person name="Lim J.H.P."/>
            <person name="Lipzen A."/>
            <person name="Nolan M."/>
            <person name="Ohm R.A."/>
            <person name="Tamas L."/>
            <person name="Grigoriev I.V."/>
            <person name="Spatafora J.W."/>
            <person name="Nagy L.G."/>
            <person name="Kovacs G.M."/>
        </authorList>
    </citation>
    <scope>NUCLEOTIDE SEQUENCE [LARGE SCALE GENOMIC DNA]</scope>
    <source>
        <strain evidence="2 3">DSE2036</strain>
    </source>
</reference>
<dbReference type="PANTHER" id="PTHR34861:SF11">
    <property type="entry name" value="CYCLASE"/>
    <property type="match status" value="1"/>
</dbReference>
<dbReference type="InterPro" id="IPR037175">
    <property type="entry name" value="KFase_sf"/>
</dbReference>
<dbReference type="Pfam" id="PF04199">
    <property type="entry name" value="Cyclase"/>
    <property type="match status" value="1"/>
</dbReference>
<evidence type="ECO:0008006" key="4">
    <source>
        <dbReference type="Google" id="ProtNLM"/>
    </source>
</evidence>
<dbReference type="GO" id="GO:0004061">
    <property type="term" value="F:arylformamidase activity"/>
    <property type="evidence" value="ECO:0007669"/>
    <property type="project" value="InterPro"/>
</dbReference>
<dbReference type="EMBL" id="KZ805353">
    <property type="protein sequence ID" value="PVI01742.1"/>
    <property type="molecule type" value="Genomic_DNA"/>
</dbReference>
<evidence type="ECO:0000313" key="3">
    <source>
        <dbReference type="Proteomes" id="UP000244855"/>
    </source>
</evidence>
<proteinExistence type="inferred from homology"/>
<dbReference type="InterPro" id="IPR007325">
    <property type="entry name" value="KFase/CYL"/>
</dbReference>
<comment type="similarity">
    <text evidence="1">Belongs to the Cyclase 1 superfamily.</text>
</comment>
<dbReference type="OrthoDB" id="5396at2759"/>
<dbReference type="PANTHER" id="PTHR34861">
    <property type="match status" value="1"/>
</dbReference>
<dbReference type="AlphaFoldDB" id="A0A2V1DUX1"/>
<gene>
    <name evidence="2" type="ORF">DM02DRAFT_336859</name>
</gene>
<evidence type="ECO:0000256" key="1">
    <source>
        <dbReference type="ARBA" id="ARBA00007865"/>
    </source>
</evidence>
<protein>
    <recommendedName>
        <fullName evidence="4">Cyclase</fullName>
    </recommendedName>
</protein>
<dbReference type="Proteomes" id="UP000244855">
    <property type="component" value="Unassembled WGS sequence"/>
</dbReference>
<organism evidence="2 3">
    <name type="scientific">Periconia macrospinosa</name>
    <dbReference type="NCBI Taxonomy" id="97972"/>
    <lineage>
        <taxon>Eukaryota</taxon>
        <taxon>Fungi</taxon>
        <taxon>Dikarya</taxon>
        <taxon>Ascomycota</taxon>
        <taxon>Pezizomycotina</taxon>
        <taxon>Dothideomycetes</taxon>
        <taxon>Pleosporomycetidae</taxon>
        <taxon>Pleosporales</taxon>
        <taxon>Massarineae</taxon>
        <taxon>Periconiaceae</taxon>
        <taxon>Periconia</taxon>
    </lineage>
</organism>
<dbReference type="Gene3D" id="3.50.30.50">
    <property type="entry name" value="Putative cyclase"/>
    <property type="match status" value="1"/>
</dbReference>
<dbReference type="STRING" id="97972.A0A2V1DUX1"/>
<evidence type="ECO:0000313" key="2">
    <source>
        <dbReference type="EMBL" id="PVI01742.1"/>
    </source>
</evidence>
<keyword evidence="3" id="KW-1185">Reference proteome</keyword>
<dbReference type="SUPFAM" id="SSF102198">
    <property type="entry name" value="Putative cyclase"/>
    <property type="match status" value="1"/>
</dbReference>